<evidence type="ECO:0000313" key="3">
    <source>
        <dbReference type="EMBL" id="CAF4497010.1"/>
    </source>
</evidence>
<proteinExistence type="predicted"/>
<evidence type="ECO:0000313" key="6">
    <source>
        <dbReference type="Proteomes" id="UP000676336"/>
    </source>
</evidence>
<evidence type="ECO:0000313" key="5">
    <source>
        <dbReference type="EMBL" id="CAF4519154.1"/>
    </source>
</evidence>
<feature type="non-terminal residue" evidence="3">
    <location>
        <position position="62"/>
    </location>
</feature>
<dbReference type="EMBL" id="CAJOBJ010085566">
    <property type="protein sequence ID" value="CAF4519154.1"/>
    <property type="molecule type" value="Genomic_DNA"/>
</dbReference>
<dbReference type="EMBL" id="CAJOBI010080602">
    <property type="protein sequence ID" value="CAF4497010.1"/>
    <property type="molecule type" value="Genomic_DNA"/>
</dbReference>
<dbReference type="EMBL" id="CAJOBH010052027">
    <property type="protein sequence ID" value="CAF4383852.1"/>
    <property type="molecule type" value="Genomic_DNA"/>
</dbReference>
<dbReference type="EMBL" id="CAJOBJ010085202">
    <property type="protein sequence ID" value="CAF4517651.1"/>
    <property type="molecule type" value="Genomic_DNA"/>
</dbReference>
<dbReference type="EMBL" id="CAJOBH010052670">
    <property type="protein sequence ID" value="CAF4386829.1"/>
    <property type="molecule type" value="Genomic_DNA"/>
</dbReference>
<reference evidence="3" key="1">
    <citation type="submission" date="2021-02" db="EMBL/GenBank/DDBJ databases">
        <authorList>
            <person name="Nowell W R."/>
        </authorList>
    </citation>
    <scope>NUCLEOTIDE SEQUENCE</scope>
</reference>
<name>A0A8S2XGW8_9BILA</name>
<feature type="non-terminal residue" evidence="3">
    <location>
        <position position="1"/>
    </location>
</feature>
<organism evidence="3 6">
    <name type="scientific">Rotaria magnacalcarata</name>
    <dbReference type="NCBI Taxonomy" id="392030"/>
    <lineage>
        <taxon>Eukaryota</taxon>
        <taxon>Metazoa</taxon>
        <taxon>Spiralia</taxon>
        <taxon>Gnathifera</taxon>
        <taxon>Rotifera</taxon>
        <taxon>Eurotatoria</taxon>
        <taxon>Bdelloidea</taxon>
        <taxon>Philodinida</taxon>
        <taxon>Philodinidae</taxon>
        <taxon>Rotaria</taxon>
    </lineage>
</organism>
<comment type="caution">
    <text evidence="3">The sequence shown here is derived from an EMBL/GenBank/DDBJ whole genome shotgun (WGS) entry which is preliminary data.</text>
</comment>
<evidence type="ECO:0000313" key="4">
    <source>
        <dbReference type="EMBL" id="CAF4517651.1"/>
    </source>
</evidence>
<dbReference type="Proteomes" id="UP000681720">
    <property type="component" value="Unassembled WGS sequence"/>
</dbReference>
<dbReference type="Proteomes" id="UP000681967">
    <property type="component" value="Unassembled WGS sequence"/>
</dbReference>
<dbReference type="Proteomes" id="UP000676336">
    <property type="component" value="Unassembled WGS sequence"/>
</dbReference>
<accession>A0A8S2XGW8</accession>
<protein>
    <submittedName>
        <fullName evidence="3">Uncharacterized protein</fullName>
    </submittedName>
</protein>
<evidence type="ECO:0000313" key="1">
    <source>
        <dbReference type="EMBL" id="CAF4383852.1"/>
    </source>
</evidence>
<evidence type="ECO:0000313" key="2">
    <source>
        <dbReference type="EMBL" id="CAF4386829.1"/>
    </source>
</evidence>
<dbReference type="AlphaFoldDB" id="A0A8S2XGW8"/>
<gene>
    <name evidence="1" type="ORF">BYL167_LOCUS30854</name>
    <name evidence="2" type="ORF">BYL167_LOCUS30979</name>
    <name evidence="4" type="ORF">GIL414_LOCUS35465</name>
    <name evidence="5" type="ORF">GIL414_LOCUS35535</name>
    <name evidence="3" type="ORF">SMN809_LOCUS34743</name>
</gene>
<sequence>LNYLDLENEKDSDLIQQIRQYFAQFVYKFINQVPHQIRESLIPPQIRYSLFELFRKWSGNLN</sequence>